<feature type="compositionally biased region" description="Basic and acidic residues" evidence="1">
    <location>
        <begin position="85"/>
        <end position="114"/>
    </location>
</feature>
<dbReference type="GeneID" id="19337048"/>
<dbReference type="RefSeq" id="XP_007923197.1">
    <property type="nucleotide sequence ID" value="XM_007925006.1"/>
</dbReference>
<keyword evidence="3" id="KW-1185">Reference proteome</keyword>
<dbReference type="EMBL" id="KB446556">
    <property type="protein sequence ID" value="EME85661.1"/>
    <property type="molecule type" value="Genomic_DNA"/>
</dbReference>
<dbReference type="OrthoDB" id="10405066at2759"/>
<gene>
    <name evidence="2" type="ORF">MYCFIDRAFT_210291</name>
</gene>
<dbReference type="KEGG" id="pfj:MYCFIDRAFT_210291"/>
<feature type="compositionally biased region" description="Polar residues" evidence="1">
    <location>
        <begin position="47"/>
        <end position="59"/>
    </location>
</feature>
<name>M3AM50_PSEFD</name>
<evidence type="ECO:0000313" key="3">
    <source>
        <dbReference type="Proteomes" id="UP000016932"/>
    </source>
</evidence>
<proteinExistence type="predicted"/>
<feature type="region of interest" description="Disordered" evidence="1">
    <location>
        <begin position="1"/>
        <end position="127"/>
    </location>
</feature>
<protein>
    <submittedName>
        <fullName evidence="2">Uncharacterized protein</fullName>
    </submittedName>
</protein>
<dbReference type="Proteomes" id="UP000016932">
    <property type="component" value="Unassembled WGS sequence"/>
</dbReference>
<sequence length="127" mass="13905">MSTFHMSKKLSEKANQNKKFGGKAAPKTAESAAPKKQGEAGKDWVTGEQSSTLKKTNSKAAVKEDDDAGEFDDVDLSDPPTEPTEAEKSGFEMIDHTDAPHSSRNTQADHKWKYPENFGENSKTDSE</sequence>
<feature type="compositionally biased region" description="Acidic residues" evidence="1">
    <location>
        <begin position="64"/>
        <end position="76"/>
    </location>
</feature>
<reference evidence="2 3" key="1">
    <citation type="journal article" date="2012" name="PLoS Pathog.">
        <title>Diverse lifestyles and strategies of plant pathogenesis encoded in the genomes of eighteen Dothideomycetes fungi.</title>
        <authorList>
            <person name="Ohm R.A."/>
            <person name="Feau N."/>
            <person name="Henrissat B."/>
            <person name="Schoch C.L."/>
            <person name="Horwitz B.A."/>
            <person name="Barry K.W."/>
            <person name="Condon B.J."/>
            <person name="Copeland A.C."/>
            <person name="Dhillon B."/>
            <person name="Glaser F."/>
            <person name="Hesse C.N."/>
            <person name="Kosti I."/>
            <person name="LaButti K."/>
            <person name="Lindquist E.A."/>
            <person name="Lucas S."/>
            <person name="Salamov A.A."/>
            <person name="Bradshaw R.E."/>
            <person name="Ciuffetti L."/>
            <person name="Hamelin R.C."/>
            <person name="Kema G.H.J."/>
            <person name="Lawrence C."/>
            <person name="Scott J.A."/>
            <person name="Spatafora J.W."/>
            <person name="Turgeon B.G."/>
            <person name="de Wit P.J.G.M."/>
            <person name="Zhong S."/>
            <person name="Goodwin S.B."/>
            <person name="Grigoriev I.V."/>
        </authorList>
    </citation>
    <scope>NUCLEOTIDE SEQUENCE [LARGE SCALE GENOMIC DNA]</scope>
    <source>
        <strain evidence="2 3">CIRAD86</strain>
    </source>
</reference>
<dbReference type="AlphaFoldDB" id="M3AM50"/>
<evidence type="ECO:0000313" key="2">
    <source>
        <dbReference type="EMBL" id="EME85661.1"/>
    </source>
</evidence>
<evidence type="ECO:0000256" key="1">
    <source>
        <dbReference type="SAM" id="MobiDB-lite"/>
    </source>
</evidence>
<dbReference type="VEuPathDB" id="FungiDB:MYCFIDRAFT_210291"/>
<accession>M3AM50</accession>
<organism evidence="2 3">
    <name type="scientific">Pseudocercospora fijiensis (strain CIRAD86)</name>
    <name type="common">Black leaf streak disease fungus</name>
    <name type="synonym">Mycosphaerella fijiensis</name>
    <dbReference type="NCBI Taxonomy" id="383855"/>
    <lineage>
        <taxon>Eukaryota</taxon>
        <taxon>Fungi</taxon>
        <taxon>Dikarya</taxon>
        <taxon>Ascomycota</taxon>
        <taxon>Pezizomycotina</taxon>
        <taxon>Dothideomycetes</taxon>
        <taxon>Dothideomycetidae</taxon>
        <taxon>Mycosphaerellales</taxon>
        <taxon>Mycosphaerellaceae</taxon>
        <taxon>Pseudocercospora</taxon>
    </lineage>
</organism>
<dbReference type="HOGENOM" id="CLU_1971486_0_0_1"/>